<dbReference type="GO" id="GO:0003676">
    <property type="term" value="F:nucleic acid binding"/>
    <property type="evidence" value="ECO:0007669"/>
    <property type="project" value="InterPro"/>
</dbReference>
<sequence length="86" mass="9685">MPIEYFLMSVHCKSIIVDLVPLSHSLMAAVFPGVMTFPNRTMPPVMSQIVKESIIEGHSNESEVMSLPPGSLDTNPIEHLWFQLKY</sequence>
<protein>
    <submittedName>
        <fullName evidence="1">Uncharacterized protein</fullName>
    </submittedName>
</protein>
<organism evidence="1 2">
    <name type="scientific">Trichonephila clavipes</name>
    <name type="common">Golden silk orbweaver</name>
    <name type="synonym">Nephila clavipes</name>
    <dbReference type="NCBI Taxonomy" id="2585209"/>
    <lineage>
        <taxon>Eukaryota</taxon>
        <taxon>Metazoa</taxon>
        <taxon>Ecdysozoa</taxon>
        <taxon>Arthropoda</taxon>
        <taxon>Chelicerata</taxon>
        <taxon>Arachnida</taxon>
        <taxon>Araneae</taxon>
        <taxon>Araneomorphae</taxon>
        <taxon>Entelegynae</taxon>
        <taxon>Araneoidea</taxon>
        <taxon>Nephilidae</taxon>
        <taxon>Trichonephila</taxon>
    </lineage>
</organism>
<name>A0A8X6V2B6_TRICX</name>
<dbReference type="AlphaFoldDB" id="A0A8X6V2B6"/>
<evidence type="ECO:0000313" key="1">
    <source>
        <dbReference type="EMBL" id="GFX92582.1"/>
    </source>
</evidence>
<gene>
    <name evidence="1" type="ORF">TNCV_2520411</name>
</gene>
<dbReference type="Gene3D" id="3.30.420.10">
    <property type="entry name" value="Ribonuclease H-like superfamily/Ribonuclease H"/>
    <property type="match status" value="1"/>
</dbReference>
<proteinExistence type="predicted"/>
<keyword evidence="2" id="KW-1185">Reference proteome</keyword>
<dbReference type="InterPro" id="IPR036397">
    <property type="entry name" value="RNaseH_sf"/>
</dbReference>
<dbReference type="Proteomes" id="UP000887159">
    <property type="component" value="Unassembled WGS sequence"/>
</dbReference>
<dbReference type="EMBL" id="BMAU01021149">
    <property type="protein sequence ID" value="GFX92582.1"/>
    <property type="molecule type" value="Genomic_DNA"/>
</dbReference>
<evidence type="ECO:0000313" key="2">
    <source>
        <dbReference type="Proteomes" id="UP000887159"/>
    </source>
</evidence>
<accession>A0A8X6V2B6</accession>
<comment type="caution">
    <text evidence="1">The sequence shown here is derived from an EMBL/GenBank/DDBJ whole genome shotgun (WGS) entry which is preliminary data.</text>
</comment>
<reference evidence="1" key="1">
    <citation type="submission" date="2020-08" db="EMBL/GenBank/DDBJ databases">
        <title>Multicomponent nature underlies the extraordinary mechanical properties of spider dragline silk.</title>
        <authorList>
            <person name="Kono N."/>
            <person name="Nakamura H."/>
            <person name="Mori M."/>
            <person name="Yoshida Y."/>
            <person name="Ohtoshi R."/>
            <person name="Malay A.D."/>
            <person name="Moran D.A.P."/>
            <person name="Tomita M."/>
            <person name="Numata K."/>
            <person name="Arakawa K."/>
        </authorList>
    </citation>
    <scope>NUCLEOTIDE SEQUENCE</scope>
</reference>